<protein>
    <recommendedName>
        <fullName evidence="8">Major facilitator superfamily (MFS) profile domain-containing protein</fullName>
    </recommendedName>
</protein>
<dbReference type="Pfam" id="PF07690">
    <property type="entry name" value="MFS_1"/>
    <property type="match status" value="1"/>
</dbReference>
<feature type="transmembrane region" description="Helical" evidence="7">
    <location>
        <begin position="221"/>
        <end position="241"/>
    </location>
</feature>
<evidence type="ECO:0000259" key="8">
    <source>
        <dbReference type="PROSITE" id="PS50850"/>
    </source>
</evidence>
<feature type="transmembrane region" description="Helical" evidence="7">
    <location>
        <begin position="131"/>
        <end position="153"/>
    </location>
</feature>
<feature type="transmembrane region" description="Helical" evidence="7">
    <location>
        <begin position="186"/>
        <end position="209"/>
    </location>
</feature>
<dbReference type="PROSITE" id="PS50850">
    <property type="entry name" value="MFS"/>
    <property type="match status" value="1"/>
</dbReference>
<evidence type="ECO:0000256" key="7">
    <source>
        <dbReference type="SAM" id="Phobius"/>
    </source>
</evidence>
<dbReference type="InterPro" id="IPR011701">
    <property type="entry name" value="MFS"/>
</dbReference>
<feature type="transmembrane region" description="Helical" evidence="7">
    <location>
        <begin position="88"/>
        <end position="111"/>
    </location>
</feature>
<feature type="transmembrane region" description="Helical" evidence="7">
    <location>
        <begin position="324"/>
        <end position="344"/>
    </location>
</feature>
<dbReference type="PANTHER" id="PTHR43791:SF36">
    <property type="entry name" value="TRANSPORTER, PUTATIVE (AFU_ORTHOLOGUE AFUA_6G08340)-RELATED"/>
    <property type="match status" value="1"/>
</dbReference>
<organism evidence="9 10">
    <name type="scientific">Cladophialophora psammophila CBS 110553</name>
    <dbReference type="NCBI Taxonomy" id="1182543"/>
    <lineage>
        <taxon>Eukaryota</taxon>
        <taxon>Fungi</taxon>
        <taxon>Dikarya</taxon>
        <taxon>Ascomycota</taxon>
        <taxon>Pezizomycotina</taxon>
        <taxon>Eurotiomycetes</taxon>
        <taxon>Chaetothyriomycetidae</taxon>
        <taxon>Chaetothyriales</taxon>
        <taxon>Herpotrichiellaceae</taxon>
        <taxon>Cladophialophora</taxon>
    </lineage>
</organism>
<dbReference type="GO" id="GO:0016020">
    <property type="term" value="C:membrane"/>
    <property type="evidence" value="ECO:0007669"/>
    <property type="project" value="UniProtKB-SubCell"/>
</dbReference>
<dbReference type="HOGENOM" id="CLU_001265_0_1_1"/>
<keyword evidence="10" id="KW-1185">Reference proteome</keyword>
<feature type="transmembrane region" description="Helical" evidence="7">
    <location>
        <begin position="420"/>
        <end position="442"/>
    </location>
</feature>
<dbReference type="AlphaFoldDB" id="W9VDC7"/>
<accession>W9VDC7</accession>
<name>W9VDC7_9EURO</name>
<feature type="transmembrane region" description="Helical" evidence="7">
    <location>
        <begin position="454"/>
        <end position="475"/>
    </location>
</feature>
<evidence type="ECO:0000256" key="1">
    <source>
        <dbReference type="ARBA" id="ARBA00004141"/>
    </source>
</evidence>
<evidence type="ECO:0000256" key="3">
    <source>
        <dbReference type="ARBA" id="ARBA00022692"/>
    </source>
</evidence>
<dbReference type="InterPro" id="IPR036259">
    <property type="entry name" value="MFS_trans_sf"/>
</dbReference>
<dbReference type="eggNOG" id="KOG2533">
    <property type="taxonomic scope" value="Eukaryota"/>
</dbReference>
<feature type="transmembrane region" description="Helical" evidence="7">
    <location>
        <begin position="160"/>
        <end position="180"/>
    </location>
</feature>
<dbReference type="OrthoDB" id="2985014at2759"/>
<feature type="region of interest" description="Disordered" evidence="6">
    <location>
        <begin position="551"/>
        <end position="572"/>
    </location>
</feature>
<feature type="transmembrane region" description="Helical" evidence="7">
    <location>
        <begin position="253"/>
        <end position="278"/>
    </location>
</feature>
<dbReference type="GeneID" id="19197863"/>
<feature type="transmembrane region" description="Helical" evidence="7">
    <location>
        <begin position="487"/>
        <end position="510"/>
    </location>
</feature>
<dbReference type="Gene3D" id="1.20.1250.20">
    <property type="entry name" value="MFS general substrate transporter like domains"/>
    <property type="match status" value="2"/>
</dbReference>
<dbReference type="RefSeq" id="XP_007751936.1">
    <property type="nucleotide sequence ID" value="XM_007753746.1"/>
</dbReference>
<evidence type="ECO:0000256" key="4">
    <source>
        <dbReference type="ARBA" id="ARBA00022989"/>
    </source>
</evidence>
<dbReference type="EMBL" id="AMGX01000043">
    <property type="protein sequence ID" value="EXJ53612.1"/>
    <property type="molecule type" value="Genomic_DNA"/>
</dbReference>
<keyword evidence="3 7" id="KW-0812">Transmembrane</keyword>
<evidence type="ECO:0000313" key="10">
    <source>
        <dbReference type="Proteomes" id="UP000019471"/>
    </source>
</evidence>
<comment type="caution">
    <text evidence="9">The sequence shown here is derived from an EMBL/GenBank/DDBJ whole genome shotgun (WGS) entry which is preliminary data.</text>
</comment>
<dbReference type="Proteomes" id="UP000019471">
    <property type="component" value="Unassembled WGS sequence"/>
</dbReference>
<dbReference type="SUPFAM" id="SSF103473">
    <property type="entry name" value="MFS general substrate transporter"/>
    <property type="match status" value="1"/>
</dbReference>
<evidence type="ECO:0000256" key="6">
    <source>
        <dbReference type="SAM" id="MobiDB-lite"/>
    </source>
</evidence>
<dbReference type="InterPro" id="IPR020846">
    <property type="entry name" value="MFS_dom"/>
</dbReference>
<dbReference type="GO" id="GO:0022857">
    <property type="term" value="F:transmembrane transporter activity"/>
    <property type="evidence" value="ECO:0007669"/>
    <property type="project" value="InterPro"/>
</dbReference>
<keyword evidence="4 7" id="KW-1133">Transmembrane helix</keyword>
<keyword evidence="2" id="KW-0813">Transport</keyword>
<feature type="domain" description="Major facilitator superfamily (MFS) profile" evidence="8">
    <location>
        <begin position="88"/>
        <end position="515"/>
    </location>
</feature>
<feature type="transmembrane region" description="Helical" evidence="7">
    <location>
        <begin position="364"/>
        <end position="381"/>
    </location>
</feature>
<sequence length="572" mass="63689">MFSWQAAKVAVEAEGIYIGGWGLRNVFWPKRVDGHHGEFARQSRVNCDGYKADSSIASGQDRIEHVAAIQDWDADEERKLVRKLDARVLFPCCIIYFLAYLDRANMGFVNVLQAGKPSSFGETLQLKGADFNWAVSVTYFMVTVLLIPSNLLMKKFSGKFYFPVIMILWGTIVMCIGAVHSKAGLLAARFFLGVPESGVVPACIMYFSFWYKPHERAWRIGIFHAANSLASGVGGFLAVAIDHLNGKAGLESWRWLFIIEGAMPIVCAVPVHFLLLTFPEDSKALTERERYIAVNRFGRGATRKTDLTWDWPAFFNVMSRPSTYVFFVSYLCLLIVAVALGTFLPTILKVFAKFSSTKANEYSSSVYFVAIVVYAFWSWHSDWTRERIWHYIIPAAMAIPCFAIWTHVATQKSFGSMTPIQLYGLAYLGNMVSIAQPAALAYRTSTLYGASEQAIGGATAIASLSIASIIGPQIFPSTDAPWYLPGFAAASSTIAFTIISFASLPLWLLWEAKRRKAKTGHAMPLRAMEDAEHSTISAANLARLHEQKALEEKRALDPENPRHIEEIADTKS</sequence>
<dbReference type="PANTHER" id="PTHR43791">
    <property type="entry name" value="PERMEASE-RELATED"/>
    <property type="match status" value="1"/>
</dbReference>
<evidence type="ECO:0000256" key="2">
    <source>
        <dbReference type="ARBA" id="ARBA00022448"/>
    </source>
</evidence>
<evidence type="ECO:0000256" key="5">
    <source>
        <dbReference type="ARBA" id="ARBA00023136"/>
    </source>
</evidence>
<reference evidence="9 10" key="1">
    <citation type="submission" date="2013-03" db="EMBL/GenBank/DDBJ databases">
        <title>The Genome Sequence of Cladophialophora psammophila CBS 110553.</title>
        <authorList>
            <consortium name="The Broad Institute Genomics Platform"/>
            <person name="Cuomo C."/>
            <person name="de Hoog S."/>
            <person name="Gorbushina A."/>
            <person name="Walker B."/>
            <person name="Young S.K."/>
            <person name="Zeng Q."/>
            <person name="Gargeya S."/>
            <person name="Fitzgerald M."/>
            <person name="Haas B."/>
            <person name="Abouelleil A."/>
            <person name="Allen A.W."/>
            <person name="Alvarado L."/>
            <person name="Arachchi H.M."/>
            <person name="Berlin A.M."/>
            <person name="Chapman S.B."/>
            <person name="Gainer-Dewar J."/>
            <person name="Goldberg J."/>
            <person name="Griggs A."/>
            <person name="Gujja S."/>
            <person name="Hansen M."/>
            <person name="Howarth C."/>
            <person name="Imamovic A."/>
            <person name="Ireland A."/>
            <person name="Larimer J."/>
            <person name="McCowan C."/>
            <person name="Murphy C."/>
            <person name="Pearson M."/>
            <person name="Poon T.W."/>
            <person name="Priest M."/>
            <person name="Roberts A."/>
            <person name="Saif S."/>
            <person name="Shea T."/>
            <person name="Sisk P."/>
            <person name="Sykes S."/>
            <person name="Wortman J."/>
            <person name="Nusbaum C."/>
            <person name="Birren B."/>
        </authorList>
    </citation>
    <scope>NUCLEOTIDE SEQUENCE [LARGE SCALE GENOMIC DNA]</scope>
    <source>
        <strain evidence="9 10">CBS 110553</strain>
    </source>
</reference>
<evidence type="ECO:0000313" key="9">
    <source>
        <dbReference type="EMBL" id="EXJ53612.1"/>
    </source>
</evidence>
<gene>
    <name evidence="9" type="ORF">A1O5_13179</name>
</gene>
<feature type="transmembrane region" description="Helical" evidence="7">
    <location>
        <begin position="388"/>
        <end position="408"/>
    </location>
</feature>
<comment type="subcellular location">
    <subcellularLocation>
        <location evidence="1">Membrane</location>
        <topology evidence="1">Multi-pass membrane protein</topology>
    </subcellularLocation>
</comment>
<keyword evidence="5 7" id="KW-0472">Membrane</keyword>
<proteinExistence type="predicted"/>